<reference evidence="3" key="1">
    <citation type="journal article" date="2023" name="Mol. Biol. Evol.">
        <title>Third-Generation Sequencing Reveals the Adaptive Role of the Epigenome in Three Deep-Sea Polychaetes.</title>
        <authorList>
            <person name="Perez M."/>
            <person name="Aroh O."/>
            <person name="Sun Y."/>
            <person name="Lan Y."/>
            <person name="Juniper S.K."/>
            <person name="Young C.R."/>
            <person name="Angers B."/>
            <person name="Qian P.Y."/>
        </authorList>
    </citation>
    <scope>NUCLEOTIDE SEQUENCE</scope>
    <source>
        <strain evidence="3">P08H-3</strain>
    </source>
</reference>
<dbReference type="InterPro" id="IPR037165">
    <property type="entry name" value="AldOxase/xan_DH_Mopterin-bd_sf"/>
</dbReference>
<dbReference type="Gene3D" id="3.30.365.10">
    <property type="entry name" value="Aldehyde oxidase/xanthine dehydrogenase, molybdopterin binding domain"/>
    <property type="match status" value="2"/>
</dbReference>
<feature type="domain" description="Aldehyde oxidase/xanthine dehydrogenase second molybdopterin binding" evidence="2">
    <location>
        <begin position="13"/>
        <end position="75"/>
    </location>
</feature>
<gene>
    <name evidence="3" type="ORF">LSH36_1368g00003</name>
</gene>
<evidence type="ECO:0000259" key="2">
    <source>
        <dbReference type="Pfam" id="PF20256"/>
    </source>
</evidence>
<protein>
    <recommendedName>
        <fullName evidence="2">Aldehyde oxidase/xanthine dehydrogenase second molybdopterin binding domain-containing protein</fullName>
    </recommendedName>
</protein>
<dbReference type="Proteomes" id="UP001208570">
    <property type="component" value="Unassembled WGS sequence"/>
</dbReference>
<dbReference type="AlphaFoldDB" id="A0AAD9MQH4"/>
<name>A0AAD9MQH4_9ANNE</name>
<dbReference type="PANTHER" id="PTHR11908:SF132">
    <property type="entry name" value="ALDEHYDE OXIDASE 1-RELATED"/>
    <property type="match status" value="1"/>
</dbReference>
<dbReference type="Pfam" id="PF20256">
    <property type="entry name" value="MoCoBD_2"/>
    <property type="match status" value="2"/>
</dbReference>
<dbReference type="EMBL" id="JAODUP010001368">
    <property type="protein sequence ID" value="KAK2140393.1"/>
    <property type="molecule type" value="Genomic_DNA"/>
</dbReference>
<dbReference type="PANTHER" id="PTHR11908">
    <property type="entry name" value="XANTHINE DEHYDROGENASE"/>
    <property type="match status" value="1"/>
</dbReference>
<accession>A0AAD9MQH4</accession>
<dbReference type="InterPro" id="IPR046867">
    <property type="entry name" value="AldOxase/xan_DH_MoCoBD2"/>
</dbReference>
<sequence>MEELKGPEMPNFGYDWETGEGRGLNYYTSGAACSEVEVDIITGQHVVRRVDIVMDVGKSLNPAIDIGQIEGAFLQPVHIVRSYNVMADWTSLTDRQLVNKQVNNGKALENKMDTFKIKMDMALESMAKLETHFTDLENGVEYIEREYEEQKLELAEIKSTMATSENVLELKQKIVERGNYSRRNNILIQNIPEGVEDADCKGNPKIEITSELYLPSIREIKFISGYGLYTMEELEFDQNGRLTTRNAMGYKIPRVTNVPRQFNVTLLKDSGNPYAVYSSKGIGEPPLVLAHTVALAIRETVKAYRKDINQNDYFQLNYPVTPDKIRALCPK</sequence>
<dbReference type="SUPFAM" id="SSF56003">
    <property type="entry name" value="Molybdenum cofactor-binding domain"/>
    <property type="match status" value="2"/>
</dbReference>
<dbReference type="GO" id="GO:0005506">
    <property type="term" value="F:iron ion binding"/>
    <property type="evidence" value="ECO:0007669"/>
    <property type="project" value="InterPro"/>
</dbReference>
<organism evidence="3 4">
    <name type="scientific">Paralvinella palmiformis</name>
    <dbReference type="NCBI Taxonomy" id="53620"/>
    <lineage>
        <taxon>Eukaryota</taxon>
        <taxon>Metazoa</taxon>
        <taxon>Spiralia</taxon>
        <taxon>Lophotrochozoa</taxon>
        <taxon>Annelida</taxon>
        <taxon>Polychaeta</taxon>
        <taxon>Sedentaria</taxon>
        <taxon>Canalipalpata</taxon>
        <taxon>Terebellida</taxon>
        <taxon>Terebelliformia</taxon>
        <taxon>Alvinellidae</taxon>
        <taxon>Paralvinella</taxon>
    </lineage>
</organism>
<evidence type="ECO:0000313" key="3">
    <source>
        <dbReference type="EMBL" id="KAK2140393.1"/>
    </source>
</evidence>
<dbReference type="GO" id="GO:0016491">
    <property type="term" value="F:oxidoreductase activity"/>
    <property type="evidence" value="ECO:0007669"/>
    <property type="project" value="InterPro"/>
</dbReference>
<proteinExistence type="predicted"/>
<comment type="caution">
    <text evidence="3">The sequence shown here is derived from an EMBL/GenBank/DDBJ whole genome shotgun (WGS) entry which is preliminary data.</text>
</comment>
<dbReference type="PROSITE" id="PS51257">
    <property type="entry name" value="PROKAR_LIPOPROTEIN"/>
    <property type="match status" value="1"/>
</dbReference>
<evidence type="ECO:0000313" key="4">
    <source>
        <dbReference type="Proteomes" id="UP001208570"/>
    </source>
</evidence>
<keyword evidence="1" id="KW-0500">Molybdenum</keyword>
<feature type="domain" description="Aldehyde oxidase/xanthine dehydrogenase second molybdopterin binding" evidence="2">
    <location>
        <begin position="222"/>
        <end position="259"/>
    </location>
</feature>
<dbReference type="InterPro" id="IPR016208">
    <property type="entry name" value="Ald_Oxase/xanthine_DH-like"/>
</dbReference>
<evidence type="ECO:0000256" key="1">
    <source>
        <dbReference type="ARBA" id="ARBA00022505"/>
    </source>
</evidence>
<keyword evidence="4" id="KW-1185">Reference proteome</keyword>